<evidence type="ECO:0000256" key="1">
    <source>
        <dbReference type="SAM" id="SignalP"/>
    </source>
</evidence>
<dbReference type="OMA" id="WHNSEID"/>
<protein>
    <submittedName>
        <fullName evidence="2">Uncharacterized protein</fullName>
    </submittedName>
</protein>
<gene>
    <name evidence="2" type="ORF">CAEBREN_12069</name>
</gene>
<dbReference type="EMBL" id="GL379790">
    <property type="protein sequence ID" value="EGT49804.1"/>
    <property type="molecule type" value="Genomic_DNA"/>
</dbReference>
<feature type="chain" id="PRO_5003403749" evidence="1">
    <location>
        <begin position="19"/>
        <end position="153"/>
    </location>
</feature>
<dbReference type="InParanoid" id="G0MDE1"/>
<dbReference type="HOGENOM" id="CLU_105165_2_0_1"/>
<dbReference type="Proteomes" id="UP000008068">
    <property type="component" value="Unassembled WGS sequence"/>
</dbReference>
<dbReference type="OrthoDB" id="5891964at2759"/>
<keyword evidence="3" id="KW-1185">Reference proteome</keyword>
<accession>G0MDE1</accession>
<feature type="signal peptide" evidence="1">
    <location>
        <begin position="1"/>
        <end position="18"/>
    </location>
</feature>
<organism evidence="3">
    <name type="scientific">Caenorhabditis brenneri</name>
    <name type="common">Nematode worm</name>
    <dbReference type="NCBI Taxonomy" id="135651"/>
    <lineage>
        <taxon>Eukaryota</taxon>
        <taxon>Metazoa</taxon>
        <taxon>Ecdysozoa</taxon>
        <taxon>Nematoda</taxon>
        <taxon>Chromadorea</taxon>
        <taxon>Rhabditida</taxon>
        <taxon>Rhabditina</taxon>
        <taxon>Rhabditomorpha</taxon>
        <taxon>Rhabditoidea</taxon>
        <taxon>Rhabditidae</taxon>
        <taxon>Peloderinae</taxon>
        <taxon>Caenorhabditis</taxon>
    </lineage>
</organism>
<evidence type="ECO:0000313" key="3">
    <source>
        <dbReference type="Proteomes" id="UP000008068"/>
    </source>
</evidence>
<dbReference type="Pfam" id="PF02343">
    <property type="entry name" value="TRA-1_regulated"/>
    <property type="match status" value="1"/>
</dbReference>
<dbReference type="InterPro" id="IPR003326">
    <property type="entry name" value="TRA-1_regulated"/>
</dbReference>
<evidence type="ECO:0000313" key="2">
    <source>
        <dbReference type="EMBL" id="EGT49804.1"/>
    </source>
</evidence>
<dbReference type="AlphaFoldDB" id="G0MDE1"/>
<dbReference type="eggNOG" id="ENOG502TK4H">
    <property type="taxonomic scope" value="Eukaryota"/>
</dbReference>
<reference evidence="3" key="1">
    <citation type="submission" date="2011-07" db="EMBL/GenBank/DDBJ databases">
        <authorList>
            <consortium name="Caenorhabditis brenneri Sequencing and Analysis Consortium"/>
            <person name="Wilson R.K."/>
        </authorList>
    </citation>
    <scope>NUCLEOTIDE SEQUENCE [LARGE SCALE GENOMIC DNA]</scope>
    <source>
        <strain evidence="3">PB2801</strain>
    </source>
</reference>
<keyword evidence="1" id="KW-0732">Signal</keyword>
<sequence length="153" mass="17342">MKTIFYLFFPVLFVRVFARCGGSDCSCGDLRQLELNGTLNAPYSEGPGCTRSITCAKKWQTYVVFYWHNSEIDRPSDARDDYGTADTNNIQNSLDQSATDVFALFGMICENQTWFITKYPFGVSYYNSDDVSVAIGESLDGKKSEIYDFKCEQ</sequence>
<proteinExistence type="predicted"/>
<name>G0MDE1_CAEBE</name>